<protein>
    <recommendedName>
        <fullName evidence="4">F-box domain-containing protein</fullName>
    </recommendedName>
</protein>
<evidence type="ECO:0000256" key="1">
    <source>
        <dbReference type="SAM" id="MobiDB-lite"/>
    </source>
</evidence>
<gene>
    <name evidence="2" type="ORF">FA13DRAFT_1737304</name>
</gene>
<evidence type="ECO:0000313" key="3">
    <source>
        <dbReference type="Proteomes" id="UP000298030"/>
    </source>
</evidence>
<proteinExistence type="predicted"/>
<keyword evidence="3" id="KW-1185">Reference proteome</keyword>
<dbReference type="Proteomes" id="UP000298030">
    <property type="component" value="Unassembled WGS sequence"/>
</dbReference>
<feature type="compositionally biased region" description="Acidic residues" evidence="1">
    <location>
        <begin position="438"/>
        <end position="455"/>
    </location>
</feature>
<comment type="caution">
    <text evidence="2">The sequence shown here is derived from an EMBL/GenBank/DDBJ whole genome shotgun (WGS) entry which is preliminary data.</text>
</comment>
<sequence>MLSPPLSNLSSELLALIVDQLADDVEYIAARRLKRLSVVDRSFTHLCQSHLFKEMILDGTKSEMTKTVKRVHGILKTKESSSVSFVRRIRLNLGEQRDPSWLFQDRTFISLMQTLSKAPRPPYQLAIFDWKASTTKDPEAIVAGLDNSFFSKSLESLLIWDSQIPENTLFVSPSLRCLELYNVRLLTPKKSSKGGNGRYNDRTPPMLRELDHRISFDVIQRFLPGEGIKQLADVSQLRVLHMCPEDEENMALAQSLLDNAHKTLEEIKLKHSYVTPGSDSEEEHGGYLLLAGLLNLSKLHQLRTFELRAGIYDSDQDRLDVVKDITKVLGSIPQANSLTRLYIRVQVFSEPPFKAARSQKWSAFGKAIARISGGKPLNVELEMDIQSEEGDLLDERDGPDETHMKELYDHIEKELKGLRATEGVHMEFKNEIAGMASDEPDDDLDDFTDSDLDDS</sequence>
<evidence type="ECO:0008006" key="4">
    <source>
        <dbReference type="Google" id="ProtNLM"/>
    </source>
</evidence>
<feature type="region of interest" description="Disordered" evidence="1">
    <location>
        <begin position="432"/>
        <end position="455"/>
    </location>
</feature>
<dbReference type="STRING" id="71717.A0A4Y7SXP7"/>
<evidence type="ECO:0000313" key="2">
    <source>
        <dbReference type="EMBL" id="TEB26646.1"/>
    </source>
</evidence>
<dbReference type="EMBL" id="QPFP01000047">
    <property type="protein sequence ID" value="TEB26646.1"/>
    <property type="molecule type" value="Genomic_DNA"/>
</dbReference>
<accession>A0A4Y7SXP7</accession>
<name>A0A4Y7SXP7_COPMI</name>
<dbReference type="OrthoDB" id="2958239at2759"/>
<dbReference type="AlphaFoldDB" id="A0A4Y7SXP7"/>
<organism evidence="2 3">
    <name type="scientific">Coprinellus micaceus</name>
    <name type="common">Glistening ink-cap mushroom</name>
    <name type="synonym">Coprinus micaceus</name>
    <dbReference type="NCBI Taxonomy" id="71717"/>
    <lineage>
        <taxon>Eukaryota</taxon>
        <taxon>Fungi</taxon>
        <taxon>Dikarya</taxon>
        <taxon>Basidiomycota</taxon>
        <taxon>Agaricomycotina</taxon>
        <taxon>Agaricomycetes</taxon>
        <taxon>Agaricomycetidae</taxon>
        <taxon>Agaricales</taxon>
        <taxon>Agaricineae</taxon>
        <taxon>Psathyrellaceae</taxon>
        <taxon>Coprinellus</taxon>
    </lineage>
</organism>
<reference evidence="2 3" key="1">
    <citation type="journal article" date="2019" name="Nat. Ecol. Evol.">
        <title>Megaphylogeny resolves global patterns of mushroom evolution.</title>
        <authorList>
            <person name="Varga T."/>
            <person name="Krizsan K."/>
            <person name="Foldi C."/>
            <person name="Dima B."/>
            <person name="Sanchez-Garcia M."/>
            <person name="Sanchez-Ramirez S."/>
            <person name="Szollosi G.J."/>
            <person name="Szarkandi J.G."/>
            <person name="Papp V."/>
            <person name="Albert L."/>
            <person name="Andreopoulos W."/>
            <person name="Angelini C."/>
            <person name="Antonin V."/>
            <person name="Barry K.W."/>
            <person name="Bougher N.L."/>
            <person name="Buchanan P."/>
            <person name="Buyck B."/>
            <person name="Bense V."/>
            <person name="Catcheside P."/>
            <person name="Chovatia M."/>
            <person name="Cooper J."/>
            <person name="Damon W."/>
            <person name="Desjardin D."/>
            <person name="Finy P."/>
            <person name="Geml J."/>
            <person name="Haridas S."/>
            <person name="Hughes K."/>
            <person name="Justo A."/>
            <person name="Karasinski D."/>
            <person name="Kautmanova I."/>
            <person name="Kiss B."/>
            <person name="Kocsube S."/>
            <person name="Kotiranta H."/>
            <person name="LaButti K.M."/>
            <person name="Lechner B.E."/>
            <person name="Liimatainen K."/>
            <person name="Lipzen A."/>
            <person name="Lukacs Z."/>
            <person name="Mihaltcheva S."/>
            <person name="Morgado L.N."/>
            <person name="Niskanen T."/>
            <person name="Noordeloos M.E."/>
            <person name="Ohm R.A."/>
            <person name="Ortiz-Santana B."/>
            <person name="Ovrebo C."/>
            <person name="Racz N."/>
            <person name="Riley R."/>
            <person name="Savchenko A."/>
            <person name="Shiryaev A."/>
            <person name="Soop K."/>
            <person name="Spirin V."/>
            <person name="Szebenyi C."/>
            <person name="Tomsovsky M."/>
            <person name="Tulloss R.E."/>
            <person name="Uehling J."/>
            <person name="Grigoriev I.V."/>
            <person name="Vagvolgyi C."/>
            <person name="Papp T."/>
            <person name="Martin F.M."/>
            <person name="Miettinen O."/>
            <person name="Hibbett D.S."/>
            <person name="Nagy L.G."/>
        </authorList>
    </citation>
    <scope>NUCLEOTIDE SEQUENCE [LARGE SCALE GENOMIC DNA]</scope>
    <source>
        <strain evidence="2 3">FP101781</strain>
    </source>
</reference>